<gene>
    <name evidence="4" type="ORF">LSH36_551g00010</name>
</gene>
<dbReference type="SUPFAM" id="SSF54277">
    <property type="entry name" value="CAD &amp; PB1 domains"/>
    <property type="match status" value="1"/>
</dbReference>
<evidence type="ECO:0000256" key="1">
    <source>
        <dbReference type="ARBA" id="ARBA00022703"/>
    </source>
</evidence>
<name>A0AAD9J6D1_9ANNE</name>
<evidence type="ECO:0000313" key="4">
    <source>
        <dbReference type="EMBL" id="KAK2147462.1"/>
    </source>
</evidence>
<organism evidence="4 5">
    <name type="scientific">Paralvinella palmiformis</name>
    <dbReference type="NCBI Taxonomy" id="53620"/>
    <lineage>
        <taxon>Eukaryota</taxon>
        <taxon>Metazoa</taxon>
        <taxon>Spiralia</taxon>
        <taxon>Lophotrochozoa</taxon>
        <taxon>Annelida</taxon>
        <taxon>Polychaeta</taxon>
        <taxon>Sedentaria</taxon>
        <taxon>Canalipalpata</taxon>
        <taxon>Terebellida</taxon>
        <taxon>Terebelliformia</taxon>
        <taxon>Alvinellidae</taxon>
        <taxon>Paralvinella</taxon>
    </lineage>
</organism>
<feature type="non-terminal residue" evidence="4">
    <location>
        <position position="1"/>
    </location>
</feature>
<evidence type="ECO:0000256" key="2">
    <source>
        <dbReference type="PROSITE-ProRule" id="PRU00447"/>
    </source>
</evidence>
<dbReference type="PANTHER" id="PTHR12306:SF15">
    <property type="entry name" value="DNAATION FACTOR-RELATED PROTEIN 1, ISOFORM B-RELATED"/>
    <property type="match status" value="1"/>
</dbReference>
<sequence length="102" mass="11798">MGRIDWIPKRSWDIQIAGTMLSCFPFRFSGKSAGKLPFKICDVDRKEKIGICVRSIDDLKIKISNKFEVEEDGTELDDEELLLDLPSHTTFMFLQNNETWTP</sequence>
<dbReference type="AlphaFoldDB" id="A0AAD9J6D1"/>
<accession>A0AAD9J6D1</accession>
<dbReference type="EMBL" id="JAODUP010000551">
    <property type="protein sequence ID" value="KAK2147462.1"/>
    <property type="molecule type" value="Genomic_DNA"/>
</dbReference>
<evidence type="ECO:0000259" key="3">
    <source>
        <dbReference type="PROSITE" id="PS51135"/>
    </source>
</evidence>
<dbReference type="PANTHER" id="PTHR12306">
    <property type="entry name" value="CELL DEATH ACTIVATOR CIDE"/>
    <property type="match status" value="1"/>
</dbReference>
<evidence type="ECO:0000313" key="5">
    <source>
        <dbReference type="Proteomes" id="UP001208570"/>
    </source>
</evidence>
<dbReference type="GO" id="GO:0042981">
    <property type="term" value="P:regulation of apoptotic process"/>
    <property type="evidence" value="ECO:0007669"/>
    <property type="project" value="TreeGrafter"/>
</dbReference>
<comment type="caution">
    <text evidence="4">The sequence shown here is derived from an EMBL/GenBank/DDBJ whole genome shotgun (WGS) entry which is preliminary data.</text>
</comment>
<dbReference type="Pfam" id="PF02017">
    <property type="entry name" value="CIDE-N"/>
    <property type="match status" value="1"/>
</dbReference>
<feature type="domain" description="CIDE-N" evidence="3">
    <location>
        <begin position="34"/>
        <end position="102"/>
    </location>
</feature>
<reference evidence="4" key="1">
    <citation type="journal article" date="2023" name="Mol. Biol. Evol.">
        <title>Third-Generation Sequencing Reveals the Adaptive Role of the Epigenome in Three Deep-Sea Polychaetes.</title>
        <authorList>
            <person name="Perez M."/>
            <person name="Aroh O."/>
            <person name="Sun Y."/>
            <person name="Lan Y."/>
            <person name="Juniper S.K."/>
            <person name="Young C.R."/>
            <person name="Angers B."/>
            <person name="Qian P.Y."/>
        </authorList>
    </citation>
    <scope>NUCLEOTIDE SEQUENCE</scope>
    <source>
        <strain evidence="4">P08H-3</strain>
    </source>
</reference>
<dbReference type="Gene3D" id="3.10.20.10">
    <property type="match status" value="1"/>
</dbReference>
<protein>
    <recommendedName>
        <fullName evidence="3">CIDE-N domain-containing protein</fullName>
    </recommendedName>
</protein>
<dbReference type="PROSITE" id="PS51135">
    <property type="entry name" value="CIDE_N"/>
    <property type="match status" value="1"/>
</dbReference>
<dbReference type="SMART" id="SM00266">
    <property type="entry name" value="CAD"/>
    <property type="match status" value="1"/>
</dbReference>
<dbReference type="GO" id="GO:0006915">
    <property type="term" value="P:apoptotic process"/>
    <property type="evidence" value="ECO:0007669"/>
    <property type="project" value="UniProtKB-UniRule"/>
</dbReference>
<dbReference type="InterPro" id="IPR003508">
    <property type="entry name" value="CIDE-N_dom"/>
</dbReference>
<dbReference type="Proteomes" id="UP001208570">
    <property type="component" value="Unassembled WGS sequence"/>
</dbReference>
<keyword evidence="1 2" id="KW-0053">Apoptosis</keyword>
<keyword evidence="5" id="KW-1185">Reference proteome</keyword>
<proteinExistence type="predicted"/>